<evidence type="ECO:0000313" key="15">
    <source>
        <dbReference type="Proteomes" id="UP000005730"/>
    </source>
</evidence>
<gene>
    <name evidence="14" type="ORF">TheveDRAFT_1045</name>
</gene>
<feature type="binding site" evidence="11">
    <location>
        <begin position="32"/>
        <end position="39"/>
    </location>
    <ligand>
        <name>ATP</name>
        <dbReference type="ChEBI" id="CHEBI:30616"/>
    </ligand>
</feature>
<dbReference type="GO" id="GO:0043138">
    <property type="term" value="F:3'-5' DNA helicase activity"/>
    <property type="evidence" value="ECO:0007669"/>
    <property type="project" value="UniProtKB-EC"/>
</dbReference>
<evidence type="ECO:0000256" key="11">
    <source>
        <dbReference type="PROSITE-ProRule" id="PRU00560"/>
    </source>
</evidence>
<keyword evidence="3 11" id="KW-0378">Hydrolase</keyword>
<evidence type="ECO:0000256" key="2">
    <source>
        <dbReference type="ARBA" id="ARBA00022741"/>
    </source>
</evidence>
<dbReference type="Gene3D" id="1.10.486.10">
    <property type="entry name" value="PCRA, domain 4"/>
    <property type="match status" value="1"/>
</dbReference>
<evidence type="ECO:0000256" key="1">
    <source>
        <dbReference type="ARBA" id="ARBA00009922"/>
    </source>
</evidence>
<accession>H0US84</accession>
<dbReference type="PROSITE" id="PS51198">
    <property type="entry name" value="UVRD_HELICASE_ATP_BIND"/>
    <property type="match status" value="1"/>
</dbReference>
<dbReference type="InterPro" id="IPR013986">
    <property type="entry name" value="DExx_box_DNA_helicase_dom_sf"/>
</dbReference>
<dbReference type="GO" id="GO:0003677">
    <property type="term" value="F:DNA binding"/>
    <property type="evidence" value="ECO:0007669"/>
    <property type="project" value="UniProtKB-KW"/>
</dbReference>
<evidence type="ECO:0000256" key="10">
    <source>
        <dbReference type="ARBA" id="ARBA00048988"/>
    </source>
</evidence>
<feature type="domain" description="UvrD-like helicase C-terminal" evidence="13">
    <location>
        <begin position="286"/>
        <end position="552"/>
    </location>
</feature>
<keyword evidence="4 11" id="KW-0347">Helicase</keyword>
<dbReference type="Pfam" id="PF00580">
    <property type="entry name" value="UvrD-helicase"/>
    <property type="match status" value="1"/>
</dbReference>
<dbReference type="CDD" id="cd18807">
    <property type="entry name" value="SF1_C_UvrD"/>
    <property type="match status" value="1"/>
</dbReference>
<dbReference type="HOGENOM" id="CLU_004585_5_8_0"/>
<dbReference type="Gene3D" id="3.40.50.300">
    <property type="entry name" value="P-loop containing nucleotide triphosphate hydrolases"/>
    <property type="match status" value="2"/>
</dbReference>
<dbReference type="Pfam" id="PF13361">
    <property type="entry name" value="UvrD_C"/>
    <property type="match status" value="2"/>
</dbReference>
<dbReference type="eggNOG" id="COG0210">
    <property type="taxonomic scope" value="Bacteria"/>
</dbReference>
<evidence type="ECO:0000256" key="4">
    <source>
        <dbReference type="ARBA" id="ARBA00022806"/>
    </source>
</evidence>
<dbReference type="InterPro" id="IPR014016">
    <property type="entry name" value="UvrD-like_ATP-bd"/>
</dbReference>
<dbReference type="AlphaFoldDB" id="H0US84"/>
<dbReference type="OrthoDB" id="9810135at2"/>
<evidence type="ECO:0000256" key="3">
    <source>
        <dbReference type="ARBA" id="ARBA00022801"/>
    </source>
</evidence>
<evidence type="ECO:0000256" key="5">
    <source>
        <dbReference type="ARBA" id="ARBA00022840"/>
    </source>
</evidence>
<name>H0US84_9BACT</name>
<proteinExistence type="inferred from homology"/>
<dbReference type="InterPro" id="IPR027417">
    <property type="entry name" value="P-loop_NTPase"/>
</dbReference>
<evidence type="ECO:0000259" key="13">
    <source>
        <dbReference type="PROSITE" id="PS51217"/>
    </source>
</evidence>
<keyword evidence="6" id="KW-0238">DNA-binding</keyword>
<organism evidence="14 15">
    <name type="scientific">Thermanaerovibrio velox DSM 12556</name>
    <dbReference type="NCBI Taxonomy" id="926567"/>
    <lineage>
        <taxon>Bacteria</taxon>
        <taxon>Thermotogati</taxon>
        <taxon>Synergistota</taxon>
        <taxon>Synergistia</taxon>
        <taxon>Synergistales</taxon>
        <taxon>Synergistaceae</taxon>
        <taxon>Thermanaerovibrio</taxon>
    </lineage>
</organism>
<evidence type="ECO:0000313" key="14">
    <source>
        <dbReference type="EMBL" id="EHM10173.1"/>
    </source>
</evidence>
<evidence type="ECO:0000256" key="9">
    <source>
        <dbReference type="ARBA" id="ARBA00034808"/>
    </source>
</evidence>
<dbReference type="GO" id="GO:0005829">
    <property type="term" value="C:cytosol"/>
    <property type="evidence" value="ECO:0007669"/>
    <property type="project" value="TreeGrafter"/>
</dbReference>
<dbReference type="Proteomes" id="UP000005730">
    <property type="component" value="Chromosome"/>
</dbReference>
<keyword evidence="7" id="KW-0413">Isomerase</keyword>
<dbReference type="PROSITE" id="PS51217">
    <property type="entry name" value="UVRD_HELICASE_CTER"/>
    <property type="match status" value="1"/>
</dbReference>
<dbReference type="GO" id="GO:0005524">
    <property type="term" value="F:ATP binding"/>
    <property type="evidence" value="ECO:0007669"/>
    <property type="project" value="UniProtKB-UniRule"/>
</dbReference>
<evidence type="ECO:0000259" key="12">
    <source>
        <dbReference type="PROSITE" id="PS51198"/>
    </source>
</evidence>
<comment type="similarity">
    <text evidence="1">Belongs to the helicase family. UvrD subfamily.</text>
</comment>
<dbReference type="PANTHER" id="PTHR11070:SF2">
    <property type="entry name" value="ATP-DEPENDENT DNA HELICASE SRS2"/>
    <property type="match status" value="1"/>
</dbReference>
<dbReference type="EMBL" id="CM001377">
    <property type="protein sequence ID" value="EHM10173.1"/>
    <property type="molecule type" value="Genomic_DNA"/>
</dbReference>
<dbReference type="GO" id="GO:0033202">
    <property type="term" value="C:DNA helicase complex"/>
    <property type="evidence" value="ECO:0007669"/>
    <property type="project" value="TreeGrafter"/>
</dbReference>
<comment type="catalytic activity">
    <reaction evidence="8">
        <text>Couples ATP hydrolysis with the unwinding of duplex DNA by translocating in the 3'-5' direction.</text>
        <dbReference type="EC" id="5.6.2.4"/>
    </reaction>
</comment>
<dbReference type="InterPro" id="IPR014017">
    <property type="entry name" value="DNA_helicase_UvrD-like_C"/>
</dbReference>
<feature type="domain" description="UvrD-like helicase ATP-binding" evidence="12">
    <location>
        <begin position="11"/>
        <end position="285"/>
    </location>
</feature>
<dbReference type="GO" id="GO:0016887">
    <property type="term" value="F:ATP hydrolysis activity"/>
    <property type="evidence" value="ECO:0007669"/>
    <property type="project" value="RHEA"/>
</dbReference>
<evidence type="ECO:0000256" key="7">
    <source>
        <dbReference type="ARBA" id="ARBA00023235"/>
    </source>
</evidence>
<dbReference type="PANTHER" id="PTHR11070">
    <property type="entry name" value="UVRD / RECB / PCRA DNA HELICASE FAMILY MEMBER"/>
    <property type="match status" value="1"/>
</dbReference>
<dbReference type="RefSeq" id="WP_006583667.1">
    <property type="nucleotide sequence ID" value="NZ_CM001377.1"/>
</dbReference>
<dbReference type="Gene3D" id="1.10.10.160">
    <property type="match status" value="1"/>
</dbReference>
<dbReference type="CDD" id="cd17932">
    <property type="entry name" value="DEXQc_UvrD"/>
    <property type="match status" value="1"/>
</dbReference>
<dbReference type="STRING" id="926567.TheveDRAFT_1045"/>
<dbReference type="InterPro" id="IPR000212">
    <property type="entry name" value="DNA_helicase_UvrD/REP"/>
</dbReference>
<dbReference type="SUPFAM" id="SSF52540">
    <property type="entry name" value="P-loop containing nucleoside triphosphate hydrolases"/>
    <property type="match status" value="1"/>
</dbReference>
<sequence>MVVMRGSSVLDGLNPKQAEAVTYCDGNQLILAGAGSGKTRVLTRKIAYLIKEKGVLPSKILAVTFTNKAAAEMRQRVEKLLGGSLSGMRICTFHSYGLNFLRRNENLLMKMGYATPILVMDRTDQKRLIKQILKENNVDEQRVEVSWLVDAFSSAKEGDAPGSFFRGEAQRLFEIYRAKMRSQGALDFDDLITLPLEILSSNREVLERELESIDWILVDEYQDVNRSQYRLLKKLSSGGQRIVVVGDPDQAIYGWRGADVSMILNFDKDFLGAKVTVLEQNYRSTGNILEGANHVISRNSERPKKSLWTAAGRGEKIRIFKARDDAEDARYLVGWIEQLVSDGYSLGDMAILYRINALSRLYEQKLMEAGIPYKVIRGLGFYERKEVKDVLALMRLAIQPRDRVSFERMVNVPPRGIGAKSIEVAWSWIEGMASVEPLDLWRAAAKGEAPLKGRAREGFMELARGMLDMLEVRDSARDAVRYILENYGYGRYLEMEDPASFEDRMQNVKELLSVLPDGTIDQVLSEVALFSDADVSSDEDKVSLLTLHAAKGLEFPVVFMVGLEDGIFPNARCLDDRSLLEEERRLFYVGMTRARERLFLSGAARRVIFGSVMVNGFSRFLAEIPQDCVHLEDMTKEGPSFVHRGFDRRRWSW</sequence>
<dbReference type="EC" id="5.6.2.4" evidence="9"/>
<comment type="catalytic activity">
    <reaction evidence="10">
        <text>ATP + H2O = ADP + phosphate + H(+)</text>
        <dbReference type="Rhea" id="RHEA:13065"/>
        <dbReference type="ChEBI" id="CHEBI:15377"/>
        <dbReference type="ChEBI" id="CHEBI:15378"/>
        <dbReference type="ChEBI" id="CHEBI:30616"/>
        <dbReference type="ChEBI" id="CHEBI:43474"/>
        <dbReference type="ChEBI" id="CHEBI:456216"/>
        <dbReference type="EC" id="5.6.2.4"/>
    </reaction>
</comment>
<evidence type="ECO:0000256" key="8">
    <source>
        <dbReference type="ARBA" id="ARBA00034617"/>
    </source>
</evidence>
<keyword evidence="5 11" id="KW-0067">ATP-binding</keyword>
<dbReference type="GO" id="GO:0000725">
    <property type="term" value="P:recombinational repair"/>
    <property type="evidence" value="ECO:0007669"/>
    <property type="project" value="TreeGrafter"/>
</dbReference>
<protein>
    <recommendedName>
        <fullName evidence="9">DNA 3'-5' helicase</fullName>
        <ecNumber evidence="9">5.6.2.4</ecNumber>
    </recommendedName>
</protein>
<reference evidence="14 15" key="1">
    <citation type="submission" date="2011-10" db="EMBL/GenBank/DDBJ databases">
        <title>The Noncontiguous Finished genome of Thermanaerovibrio velox DSM 12556.</title>
        <authorList>
            <consortium name="US DOE Joint Genome Institute (JGI-PGF)"/>
            <person name="Lucas S."/>
            <person name="Copeland A."/>
            <person name="Lapidus A."/>
            <person name="Glavina del Rio T."/>
            <person name="Dalin E."/>
            <person name="Tice H."/>
            <person name="Bruce D."/>
            <person name="Goodwin L."/>
            <person name="Pitluck S."/>
            <person name="Peters L."/>
            <person name="Mikhailova N."/>
            <person name="Teshima H."/>
            <person name="Kyrpides N."/>
            <person name="Mavromatis K."/>
            <person name="Ivanova N."/>
            <person name="Markowitz V."/>
            <person name="Cheng J.-F."/>
            <person name="Hugenholtz P."/>
            <person name="Woyke T."/>
            <person name="Wu D."/>
            <person name="Spring S."/>
            <person name="Brambilla E.-M."/>
            <person name="Klenk H.-P."/>
            <person name="Eisen J.A."/>
        </authorList>
    </citation>
    <scope>NUCLEOTIDE SEQUENCE [LARGE SCALE GENOMIC DNA]</scope>
    <source>
        <strain evidence="14 15">DSM 12556</strain>
    </source>
</reference>
<keyword evidence="15" id="KW-1185">Reference proteome</keyword>
<evidence type="ECO:0000256" key="6">
    <source>
        <dbReference type="ARBA" id="ARBA00023125"/>
    </source>
</evidence>
<keyword evidence="2 11" id="KW-0547">Nucleotide-binding</keyword>